<dbReference type="AlphaFoldDB" id="A0A3N0UYP4"/>
<dbReference type="InterPro" id="IPR002489">
    <property type="entry name" value="Glu_synth_asu_C"/>
</dbReference>
<name>A0A3N0UYP4_9PROT</name>
<dbReference type="Gene3D" id="2.160.20.60">
    <property type="entry name" value="Glutamate synthase, alpha subunit, C-terminal domain"/>
    <property type="match status" value="1"/>
</dbReference>
<dbReference type="Proteomes" id="UP000275137">
    <property type="component" value="Unassembled WGS sequence"/>
</dbReference>
<evidence type="ECO:0000259" key="1">
    <source>
        <dbReference type="Pfam" id="PF01493"/>
    </source>
</evidence>
<feature type="domain" description="Glutamate synthase alpha subunit C-terminal" evidence="1">
    <location>
        <begin position="88"/>
        <end position="218"/>
    </location>
</feature>
<dbReference type="NCBIfam" id="TIGR03122">
    <property type="entry name" value="one_C_dehyd_C"/>
    <property type="match status" value="1"/>
</dbReference>
<proteinExistence type="predicted"/>
<dbReference type="EMBL" id="RJVP01000006">
    <property type="protein sequence ID" value="ROH85358.1"/>
    <property type="molecule type" value="Genomic_DNA"/>
</dbReference>
<dbReference type="GO" id="GO:0015948">
    <property type="term" value="P:methanogenesis"/>
    <property type="evidence" value="ECO:0007669"/>
    <property type="project" value="InterPro"/>
</dbReference>
<evidence type="ECO:0000313" key="3">
    <source>
        <dbReference type="Proteomes" id="UP000275137"/>
    </source>
</evidence>
<dbReference type="InterPro" id="IPR017550">
    <property type="entry name" value="Formylmethanofuran_DH_suC"/>
</dbReference>
<dbReference type="SUPFAM" id="SSF69336">
    <property type="entry name" value="Alpha subunit of glutamate synthase, C-terminal domain"/>
    <property type="match status" value="1"/>
</dbReference>
<dbReference type="GO" id="GO:0018493">
    <property type="term" value="F:formylmethanofuran dehydrogenase activity"/>
    <property type="evidence" value="ECO:0007669"/>
    <property type="project" value="InterPro"/>
</dbReference>
<dbReference type="PANTHER" id="PTHR39673">
    <property type="entry name" value="TUNGSTEN FORMYLMETHANOFURAN DEHYDROGENASE, SUBUNIT C (FWDC)"/>
    <property type="match status" value="1"/>
</dbReference>
<accession>A0A3N0UYP4</accession>
<protein>
    <submittedName>
        <fullName evidence="2">Formylmethanofuran dehydrogenase subunit C</fullName>
    </submittedName>
</protein>
<dbReference type="GO" id="GO:0046914">
    <property type="term" value="F:transition metal ion binding"/>
    <property type="evidence" value="ECO:0007669"/>
    <property type="project" value="InterPro"/>
</dbReference>
<organism evidence="2 3">
    <name type="scientific">Pseudomethylobacillus aquaticus</name>
    <dbReference type="NCBI Taxonomy" id="2676064"/>
    <lineage>
        <taxon>Bacteria</taxon>
        <taxon>Pseudomonadati</taxon>
        <taxon>Pseudomonadota</taxon>
        <taxon>Betaproteobacteria</taxon>
        <taxon>Nitrosomonadales</taxon>
        <taxon>Methylophilaceae</taxon>
        <taxon>Pseudomethylobacillus</taxon>
    </lineage>
</organism>
<gene>
    <name evidence="2" type="ORF">ED236_10950</name>
</gene>
<dbReference type="RefSeq" id="WP_123238012.1">
    <property type="nucleotide sequence ID" value="NZ_RJVP01000006.1"/>
</dbReference>
<comment type="caution">
    <text evidence="2">The sequence shown here is derived from an EMBL/GenBank/DDBJ whole genome shotgun (WGS) entry which is preliminary data.</text>
</comment>
<dbReference type="PANTHER" id="PTHR39673:SF5">
    <property type="entry name" value="TUNGSTEN-CONTAINING FORMYLMETHANOFURAN DEHYDROGENASE 2 SUBUNIT C"/>
    <property type="match status" value="1"/>
</dbReference>
<dbReference type="InterPro" id="IPR036485">
    <property type="entry name" value="Glu_synth_asu_C_sf"/>
</dbReference>
<sequence>MSALTFTLKISPVQRVDCSPLTPEQLNGKTAAEIAALPLWSGKRQLRVDELFDISRMGDDGGDDDSEDSNDDHIVFLNSSAHLDRIGQGMRSGRITVHGDAGDYLGLELRGGTLELHGNAGHFAACAMSAGMLHIHGNSGDYLGAGLVGERKGMRGGTVLVTGNVGDRAGDQMRRGLMLIEGDAGDYCASRMLAGTLGVLGKVGRYTGYGMRRGTLLLTQTPLLHATLADCGTHTLPFLNLMFKSLRGLPSRYAQLDQNRVRRYAGDIANQGTGEILVLLPP</sequence>
<evidence type="ECO:0000313" key="2">
    <source>
        <dbReference type="EMBL" id="ROH85358.1"/>
    </source>
</evidence>
<reference evidence="2 3" key="1">
    <citation type="submission" date="2018-10" db="EMBL/GenBank/DDBJ databases">
        <authorList>
            <person name="Chen W.-M."/>
        </authorList>
    </citation>
    <scope>NUCLEOTIDE SEQUENCE [LARGE SCALE GENOMIC DNA]</scope>
    <source>
        <strain evidence="2 3">H-5</strain>
    </source>
</reference>
<keyword evidence="3" id="KW-1185">Reference proteome</keyword>
<dbReference type="Pfam" id="PF01493">
    <property type="entry name" value="GXGXG"/>
    <property type="match status" value="1"/>
</dbReference>